<dbReference type="RefSeq" id="WP_132081932.1">
    <property type="nucleotide sequence ID" value="NZ_DAIMLW010000149.1"/>
</dbReference>
<proteinExistence type="predicted"/>
<name>A0A4V2Q8F6_9FIRM</name>
<dbReference type="Pfam" id="PF07892">
    <property type="entry name" value="DUF1667"/>
    <property type="match status" value="1"/>
</dbReference>
<reference evidence="1 2" key="1">
    <citation type="submission" date="2019-03" db="EMBL/GenBank/DDBJ databases">
        <title>Genomic Encyclopedia of Type Strains, Phase IV (KMG-IV): sequencing the most valuable type-strain genomes for metagenomic binning, comparative biology and taxonomic classification.</title>
        <authorList>
            <person name="Goeker M."/>
        </authorList>
    </citation>
    <scope>NUCLEOTIDE SEQUENCE [LARGE SCALE GENOMIC DNA]</scope>
    <source>
        <strain evidence="1 2">DSM 15969</strain>
    </source>
</reference>
<dbReference type="SUPFAM" id="SSF160148">
    <property type="entry name" value="CPE0013-like"/>
    <property type="match status" value="1"/>
</dbReference>
<dbReference type="InterPro" id="IPR036593">
    <property type="entry name" value="CPE0013-like_sf"/>
</dbReference>
<sequence length="123" mass="12909">MTAVKRKLSCIVCPMSCVGEVVLEDGKFAGVTGLTCQRGKDYAREEVTSPKRMLTTTVRVTGGELTLLPVVSRTALPKDKVFASARCLSGVTVKAPVREGDVICANILGLGVDIIAARDVAAS</sequence>
<keyword evidence="2" id="KW-1185">Reference proteome</keyword>
<dbReference type="OrthoDB" id="9811531at2"/>
<protein>
    <submittedName>
        <fullName evidence="1">CxxC motif-containing protein</fullName>
    </submittedName>
</protein>
<dbReference type="Gene3D" id="3.10.530.10">
    <property type="entry name" value="CPE0013-like"/>
    <property type="match status" value="1"/>
</dbReference>
<evidence type="ECO:0000313" key="2">
    <source>
        <dbReference type="Proteomes" id="UP000295063"/>
    </source>
</evidence>
<gene>
    <name evidence="1" type="ORF">EV210_109152</name>
</gene>
<dbReference type="PANTHER" id="PTHR39450">
    <property type="entry name" value="MOLYBDOPTERIN OXIDOREDUCTASE, 4FE-4S CLUSTER-BINDING SUBUNIT"/>
    <property type="match status" value="1"/>
</dbReference>
<accession>A0A4V2Q8F6</accession>
<dbReference type="Proteomes" id="UP000295063">
    <property type="component" value="Unassembled WGS sequence"/>
</dbReference>
<evidence type="ECO:0000313" key="1">
    <source>
        <dbReference type="EMBL" id="TCL36203.1"/>
    </source>
</evidence>
<comment type="caution">
    <text evidence="1">The sequence shown here is derived from an EMBL/GenBank/DDBJ whole genome shotgun (WGS) entry which is preliminary data.</text>
</comment>
<dbReference type="AlphaFoldDB" id="A0A4V2Q8F6"/>
<organism evidence="1 2">
    <name type="scientific">Anaerospora hongkongensis</name>
    <dbReference type="NCBI Taxonomy" id="244830"/>
    <lineage>
        <taxon>Bacteria</taxon>
        <taxon>Bacillati</taxon>
        <taxon>Bacillota</taxon>
        <taxon>Negativicutes</taxon>
        <taxon>Selenomonadales</taxon>
        <taxon>Sporomusaceae</taxon>
        <taxon>Anaerospora</taxon>
    </lineage>
</organism>
<dbReference type="EMBL" id="SLUI01000009">
    <property type="protein sequence ID" value="TCL36203.1"/>
    <property type="molecule type" value="Genomic_DNA"/>
</dbReference>
<dbReference type="PANTHER" id="PTHR39450:SF1">
    <property type="entry name" value="DUF1667 DOMAIN-CONTAINING PROTEIN"/>
    <property type="match status" value="1"/>
</dbReference>
<dbReference type="InterPro" id="IPR012460">
    <property type="entry name" value="DUF1667"/>
</dbReference>